<dbReference type="KEGG" id="tav:G4V39_08720"/>
<dbReference type="Gene3D" id="3.20.20.70">
    <property type="entry name" value="Aldolase class I"/>
    <property type="match status" value="1"/>
</dbReference>
<dbReference type="Pfam" id="PF08666">
    <property type="entry name" value="SAF"/>
    <property type="match status" value="1"/>
</dbReference>
<dbReference type="Gene3D" id="3.90.1210.10">
    <property type="entry name" value="Antifreeze-like/N-acetylneuraminic acid synthase C-terminal domain"/>
    <property type="match status" value="1"/>
</dbReference>
<dbReference type="SUPFAM" id="SSF51269">
    <property type="entry name" value="AFP III-like domain"/>
    <property type="match status" value="1"/>
</dbReference>
<dbReference type="GO" id="GO:0016051">
    <property type="term" value="P:carbohydrate biosynthetic process"/>
    <property type="evidence" value="ECO:0007669"/>
    <property type="project" value="InterPro"/>
</dbReference>
<dbReference type="PANTHER" id="PTHR42966">
    <property type="entry name" value="N-ACETYLNEURAMINATE SYNTHASE"/>
    <property type="match status" value="1"/>
</dbReference>
<dbReference type="InterPro" id="IPR013785">
    <property type="entry name" value="Aldolase_TIM"/>
</dbReference>
<dbReference type="InterPro" id="IPR036732">
    <property type="entry name" value="AFP_Neu5c_C_sf"/>
</dbReference>
<gene>
    <name evidence="1" type="ORF">G4V39_08720</name>
</gene>
<dbReference type="PROSITE" id="PS50844">
    <property type="entry name" value="AFP_LIKE"/>
    <property type="match status" value="1"/>
</dbReference>
<evidence type="ECO:0000313" key="1">
    <source>
        <dbReference type="EMBL" id="QIJ72350.1"/>
    </source>
</evidence>
<dbReference type="Pfam" id="PF03102">
    <property type="entry name" value="NeuB"/>
    <property type="match status" value="1"/>
</dbReference>
<dbReference type="InterPro" id="IPR057736">
    <property type="entry name" value="SAF_PseI/NeuA/NeuB"/>
</dbReference>
<dbReference type="AlphaFoldDB" id="A0A6G7PXK9"/>
<dbReference type="SUPFAM" id="SSF51569">
    <property type="entry name" value="Aldolase"/>
    <property type="match status" value="1"/>
</dbReference>
<reference evidence="1 2" key="1">
    <citation type="submission" date="2020-02" db="EMBL/GenBank/DDBJ databases">
        <title>Genome analysis of Thermosulfuriphilus ammonigenes ST65T, an anaerobic thermophilic chemolithoautotrophic bacterium isolated from a deep-sea hydrothermal vent.</title>
        <authorList>
            <person name="Slobodkina G."/>
            <person name="Allioux M."/>
            <person name="Merkel A."/>
            <person name="Alain K."/>
            <person name="Jebbar M."/>
            <person name="Slobodkin A."/>
        </authorList>
    </citation>
    <scope>NUCLEOTIDE SEQUENCE [LARGE SCALE GENOMIC DNA]</scope>
    <source>
        <strain evidence="1 2">ST65</strain>
    </source>
</reference>
<dbReference type="InterPro" id="IPR013974">
    <property type="entry name" value="SAF"/>
</dbReference>
<sequence length="348" mass="39326">MKTITFGRSQISSEGPCYVIAEIGHNHQGNLDIALEMIEVAARCGVQAVKFQKRDNKSLFTKEFYNKPYDNENSYGSTYGEHREFLEFGLEEYKILKKAAEENGVEFMATAFDFKSVDFLEDLGITSYKVASGDLTNIPLLTYIAKLKKPMFISTGAATLEEIRMAYEAVLKYNDQICLLHCVAGYPTEYEHLNLKFIETLKKEFPEAIIGYSGHDNGILAAVIAYMLGATVVEKHFTLNRAWKGTDHKFSLEPEGLRKQVRDLRRVDLALGDGKKIIYDFEWEARKKMGKGIYSSKKLPAGKVLTWDDVVFKTPANGTPPYLIEKILGKTLKVDLEEESPISLDLLE</sequence>
<accession>A0A6G7PXK9</accession>
<evidence type="ECO:0000313" key="2">
    <source>
        <dbReference type="Proteomes" id="UP000502179"/>
    </source>
</evidence>
<dbReference type="InterPro" id="IPR051690">
    <property type="entry name" value="PseI-like"/>
</dbReference>
<dbReference type="InterPro" id="IPR006190">
    <property type="entry name" value="SAF_AFP_Neu5Ac"/>
</dbReference>
<dbReference type="GO" id="GO:0047444">
    <property type="term" value="F:N-acylneuraminate-9-phosphate synthase activity"/>
    <property type="evidence" value="ECO:0007669"/>
    <property type="project" value="TreeGrafter"/>
</dbReference>
<dbReference type="RefSeq" id="WP_166032568.1">
    <property type="nucleotide sequence ID" value="NZ_CP048877.1"/>
</dbReference>
<protein>
    <submittedName>
        <fullName evidence="1">N-acetylneuraminate synthase</fullName>
    </submittedName>
</protein>
<dbReference type="PANTHER" id="PTHR42966:SF1">
    <property type="entry name" value="SIALIC ACID SYNTHASE"/>
    <property type="match status" value="1"/>
</dbReference>
<dbReference type="CDD" id="cd11615">
    <property type="entry name" value="SAF_NeuB_like"/>
    <property type="match status" value="1"/>
</dbReference>
<proteinExistence type="predicted"/>
<dbReference type="Proteomes" id="UP000502179">
    <property type="component" value="Chromosome"/>
</dbReference>
<dbReference type="InterPro" id="IPR013132">
    <property type="entry name" value="PseI/NeuA/B-like_N"/>
</dbReference>
<organism evidence="1 2">
    <name type="scientific">Thermosulfuriphilus ammonigenes</name>
    <dbReference type="NCBI Taxonomy" id="1936021"/>
    <lineage>
        <taxon>Bacteria</taxon>
        <taxon>Pseudomonadati</taxon>
        <taxon>Thermodesulfobacteriota</taxon>
        <taxon>Thermodesulfobacteria</taxon>
        <taxon>Thermodesulfobacteriales</taxon>
        <taxon>Thermodesulfobacteriaceae</taxon>
        <taxon>Thermosulfuriphilus</taxon>
    </lineage>
</organism>
<name>A0A6G7PXK9_9BACT</name>
<keyword evidence="2" id="KW-1185">Reference proteome</keyword>
<dbReference type="EMBL" id="CP048877">
    <property type="protein sequence ID" value="QIJ72350.1"/>
    <property type="molecule type" value="Genomic_DNA"/>
</dbReference>